<reference evidence="1" key="1">
    <citation type="journal article" date="2014" name="Genome Announc.">
        <title>Draft Genome Sequences of Two Lactobacillus Strains, L. farraginis JCM 14108T and L. composti JCM 14202T, Isolated from Compost of Distilled Shochu Residue.</title>
        <authorList>
            <person name="Yuki M."/>
            <person name="Oshima K."/>
            <person name="Suda W."/>
            <person name="Kitahara M."/>
            <person name="Kitamura K."/>
            <person name="Iida T."/>
            <person name="Hattori M."/>
            <person name="Ohkuma M."/>
        </authorList>
    </citation>
    <scope>NUCLEOTIDE SEQUENCE [LARGE SCALE GENOMIC DNA]</scope>
    <source>
        <strain evidence="1">JCM 14108</strain>
    </source>
</reference>
<keyword evidence="4" id="KW-1185">Reference proteome</keyword>
<dbReference type="Proteomes" id="UP000051966">
    <property type="component" value="Unassembled WGS sequence"/>
</dbReference>
<gene>
    <name evidence="2" type="ORF">FD41_GL001434</name>
    <name evidence="1" type="ORF">JCM14108_1512</name>
</gene>
<evidence type="ECO:0000313" key="2">
    <source>
        <dbReference type="EMBL" id="KRM11384.1"/>
    </source>
</evidence>
<sequence length="132" mass="14728">MMNQIAREKSGRSVDKKSVIALSADSHGDQVVLGFTRDNRLIVQLRQRVLGGYSAAGYHISSVSQANANRPYQLKNRINQKHINNFTYGVLKAGQPAPRIKGKKISLISHRGNRIFYAFTSPNEKVSVQFNS</sequence>
<evidence type="ECO:0000313" key="4">
    <source>
        <dbReference type="Proteomes" id="UP000051966"/>
    </source>
</evidence>
<dbReference type="eggNOG" id="ENOG5030A9H">
    <property type="taxonomic scope" value="Bacteria"/>
</dbReference>
<reference evidence="2 4" key="2">
    <citation type="journal article" date="2015" name="Genome Announc.">
        <title>Expanding the biotechnology potential of lactobacilli through comparative genomics of 213 strains and associated genera.</title>
        <authorList>
            <person name="Sun Z."/>
            <person name="Harris H.M."/>
            <person name="McCann A."/>
            <person name="Guo C."/>
            <person name="Argimon S."/>
            <person name="Zhang W."/>
            <person name="Yang X."/>
            <person name="Jeffery I.B."/>
            <person name="Cooney J.C."/>
            <person name="Kagawa T.F."/>
            <person name="Liu W."/>
            <person name="Song Y."/>
            <person name="Salvetti E."/>
            <person name="Wrobel A."/>
            <person name="Rasinkangas P."/>
            <person name="Parkhill J."/>
            <person name="Rea M.C."/>
            <person name="O'Sullivan O."/>
            <person name="Ritari J."/>
            <person name="Douillard F.P."/>
            <person name="Paul Ross R."/>
            <person name="Yang R."/>
            <person name="Briner A.E."/>
            <person name="Felis G.E."/>
            <person name="de Vos W.M."/>
            <person name="Barrangou R."/>
            <person name="Klaenhammer T.R."/>
            <person name="Caufield P.W."/>
            <person name="Cui Y."/>
            <person name="Zhang H."/>
            <person name="O'Toole P.W."/>
        </authorList>
    </citation>
    <scope>NUCLEOTIDE SEQUENCE [LARGE SCALE GENOMIC DNA]</scope>
    <source>
        <strain evidence="2 4">DSM 18382</strain>
    </source>
</reference>
<evidence type="ECO:0000313" key="1">
    <source>
        <dbReference type="EMBL" id="GAF36541.1"/>
    </source>
</evidence>
<comment type="caution">
    <text evidence="1">The sequence shown here is derived from an EMBL/GenBank/DDBJ whole genome shotgun (WGS) entry which is preliminary data.</text>
</comment>
<protein>
    <submittedName>
        <fullName evidence="1">Uncharacterized protein</fullName>
    </submittedName>
</protein>
<dbReference type="AlphaFoldDB" id="X0PJ15"/>
<dbReference type="PATRIC" id="fig|1423743.5.peg.1485"/>
<dbReference type="Proteomes" id="UP000019488">
    <property type="component" value="Unassembled WGS sequence"/>
</dbReference>
<dbReference type="EMBL" id="AZFY01000023">
    <property type="protein sequence ID" value="KRM11384.1"/>
    <property type="molecule type" value="Genomic_DNA"/>
</dbReference>
<name>X0PJ15_9LACO</name>
<accession>X0PJ15</accession>
<dbReference type="EMBL" id="BAKI01000013">
    <property type="protein sequence ID" value="GAF36541.1"/>
    <property type="molecule type" value="Genomic_DNA"/>
</dbReference>
<proteinExistence type="predicted"/>
<organism evidence="1 3">
    <name type="scientific">Lentilactobacillus farraginis DSM 18382 = JCM 14108</name>
    <dbReference type="NCBI Taxonomy" id="1423743"/>
    <lineage>
        <taxon>Bacteria</taxon>
        <taxon>Bacillati</taxon>
        <taxon>Bacillota</taxon>
        <taxon>Bacilli</taxon>
        <taxon>Lactobacillales</taxon>
        <taxon>Lactobacillaceae</taxon>
        <taxon>Lentilactobacillus</taxon>
    </lineage>
</organism>
<evidence type="ECO:0000313" key="3">
    <source>
        <dbReference type="Proteomes" id="UP000019488"/>
    </source>
</evidence>